<gene>
    <name evidence="1" type="ORF">A6V39_04045</name>
</gene>
<dbReference type="RefSeq" id="WP_187150447.1">
    <property type="nucleotide sequence ID" value="NZ_LWUJ01000012.1"/>
</dbReference>
<dbReference type="AlphaFoldDB" id="A0A1A9QEE4"/>
<name>A0A1A9QEE4_9MOLU</name>
<reference evidence="2" key="1">
    <citation type="submission" date="2016-04" db="EMBL/GenBank/DDBJ databases">
        <authorList>
            <person name="Quiroz-Castaneda R.E."/>
            <person name="Martinez-Ocampo F."/>
        </authorList>
    </citation>
    <scope>NUCLEOTIDE SEQUENCE [LARGE SCALE GENOMIC DNA]</scope>
    <source>
        <strain evidence="2">INIFAP01</strain>
    </source>
</reference>
<accession>A0A1A9QEE4</accession>
<keyword evidence="2" id="KW-1185">Reference proteome</keyword>
<dbReference type="Proteomes" id="UP000077623">
    <property type="component" value="Unassembled WGS sequence"/>
</dbReference>
<comment type="caution">
    <text evidence="1">The sequence shown here is derived from an EMBL/GenBank/DDBJ whole genome shotgun (WGS) entry which is preliminary data.</text>
</comment>
<evidence type="ECO:0000313" key="1">
    <source>
        <dbReference type="EMBL" id="OAL10060.1"/>
    </source>
</evidence>
<sequence length="218" mass="24742">MSFPIKACVVGGIGCVTAVAVGLAQPKYSPTLLEKWGEEGYELISSKEKVAEEVWKARATIYKGTANEWLLNDLSKESVDEKGDKIKERCEEYKNKKTRVKDIGEANYEKVTALCTLNIGEYLKSHLSGQDKVISDINNNEDIWKANFKKYEDEIKKKFKNTTEDKATEVLSKFCADTFKLHHSNKHKEDRINASLWCIKREKEPSKLPVAEAPPKDP</sequence>
<organism evidence="1 2">
    <name type="scientific">Candidatus Mycoplasma haematobovis</name>
    <dbReference type="NCBI Taxonomy" id="432608"/>
    <lineage>
        <taxon>Bacteria</taxon>
        <taxon>Bacillati</taxon>
        <taxon>Mycoplasmatota</taxon>
        <taxon>Mollicutes</taxon>
        <taxon>Mycoplasmataceae</taxon>
        <taxon>Mycoplasma</taxon>
    </lineage>
</organism>
<dbReference type="EMBL" id="LWUJ01000012">
    <property type="protein sequence ID" value="OAL10060.1"/>
    <property type="molecule type" value="Genomic_DNA"/>
</dbReference>
<protein>
    <submittedName>
        <fullName evidence="1">Uncharacterized protein</fullName>
    </submittedName>
</protein>
<evidence type="ECO:0000313" key="2">
    <source>
        <dbReference type="Proteomes" id="UP000077623"/>
    </source>
</evidence>
<proteinExistence type="predicted"/>